<dbReference type="Gene3D" id="2.60.40.790">
    <property type="match status" value="1"/>
</dbReference>
<dbReference type="OrthoDB" id="1431247at2759"/>
<protein>
    <recommendedName>
        <fullName evidence="5">SHSP domain-containing protein</fullName>
    </recommendedName>
</protein>
<evidence type="ECO:0000259" key="5">
    <source>
        <dbReference type="PROSITE" id="PS01031"/>
    </source>
</evidence>
<dbReference type="InterPro" id="IPR008978">
    <property type="entry name" value="HSP20-like_chaperone"/>
</dbReference>
<accession>A0A420Y4G8</accession>
<keyword evidence="1" id="KW-0346">Stress response</keyword>
<dbReference type="PROSITE" id="PS01031">
    <property type="entry name" value="SHSP"/>
    <property type="match status" value="1"/>
</dbReference>
<organism evidence="6 7">
    <name type="scientific">Coniochaeta pulveracea</name>
    <dbReference type="NCBI Taxonomy" id="177199"/>
    <lineage>
        <taxon>Eukaryota</taxon>
        <taxon>Fungi</taxon>
        <taxon>Dikarya</taxon>
        <taxon>Ascomycota</taxon>
        <taxon>Pezizomycotina</taxon>
        <taxon>Sordariomycetes</taxon>
        <taxon>Sordariomycetidae</taxon>
        <taxon>Coniochaetales</taxon>
        <taxon>Coniochaetaceae</taxon>
        <taxon>Coniochaeta</taxon>
    </lineage>
</organism>
<sequence length="279" mass="31381">MASLFFLHQTSDTDQTRHFIQSTCKQVPRKLSQQALRTKATRNLNTIKPICSVRPLTTTPKMSLFSRNIYPDTSFTPLFRLLDDFDNYRSEVSGANPSGQNGNRRLAARTFNPKFDVRETENAYELHGELPGIERENVNIEFTEPQTIVIHGRVERTYQAGNPPSGAIEGGSQSSGAITEGGEQDHKPHKVTVEDESSEQSKDAGTVTKHQGQQQQKQQQQQPKEKFWVSERSIGEFSRTFSFPTRVDQDGVQASLNNGVLSVIVPKAKKHEARRIQVN</sequence>
<comment type="caution">
    <text evidence="6">The sequence shown here is derived from an EMBL/GenBank/DDBJ whole genome shotgun (WGS) entry which is preliminary data.</text>
</comment>
<keyword evidence="7" id="KW-1185">Reference proteome</keyword>
<dbReference type="InterPro" id="IPR031107">
    <property type="entry name" value="Small_HSP"/>
</dbReference>
<evidence type="ECO:0000313" key="7">
    <source>
        <dbReference type="Proteomes" id="UP000275385"/>
    </source>
</evidence>
<evidence type="ECO:0000256" key="2">
    <source>
        <dbReference type="PROSITE-ProRule" id="PRU00285"/>
    </source>
</evidence>
<proteinExistence type="inferred from homology"/>
<evidence type="ECO:0000256" key="4">
    <source>
        <dbReference type="SAM" id="MobiDB-lite"/>
    </source>
</evidence>
<feature type="region of interest" description="Disordered" evidence="4">
    <location>
        <begin position="158"/>
        <end position="227"/>
    </location>
</feature>
<evidence type="ECO:0000256" key="3">
    <source>
        <dbReference type="RuleBase" id="RU003616"/>
    </source>
</evidence>
<dbReference type="EMBL" id="QVQW01000051">
    <property type="protein sequence ID" value="RKU42784.1"/>
    <property type="molecule type" value="Genomic_DNA"/>
</dbReference>
<dbReference type="STRING" id="177199.A0A420Y4G8"/>
<gene>
    <name evidence="6" type="ORF">DL546_003084</name>
</gene>
<dbReference type="InterPro" id="IPR002068">
    <property type="entry name" value="A-crystallin/Hsp20_dom"/>
</dbReference>
<dbReference type="AlphaFoldDB" id="A0A420Y4G8"/>
<dbReference type="SUPFAM" id="SSF49764">
    <property type="entry name" value="HSP20-like chaperones"/>
    <property type="match status" value="1"/>
</dbReference>
<dbReference type="CDD" id="cd06464">
    <property type="entry name" value="ACD_sHsps-like"/>
    <property type="match status" value="1"/>
</dbReference>
<dbReference type="PANTHER" id="PTHR11527">
    <property type="entry name" value="HEAT-SHOCK PROTEIN 20 FAMILY MEMBER"/>
    <property type="match status" value="1"/>
</dbReference>
<dbReference type="Pfam" id="PF00011">
    <property type="entry name" value="HSP20"/>
    <property type="match status" value="1"/>
</dbReference>
<evidence type="ECO:0000313" key="6">
    <source>
        <dbReference type="EMBL" id="RKU42784.1"/>
    </source>
</evidence>
<name>A0A420Y4G8_9PEZI</name>
<feature type="domain" description="SHSP" evidence="5">
    <location>
        <begin position="106"/>
        <end position="279"/>
    </location>
</feature>
<comment type="similarity">
    <text evidence="2 3">Belongs to the small heat shock protein (HSP20) family.</text>
</comment>
<reference evidence="6 7" key="1">
    <citation type="submission" date="2018-08" db="EMBL/GenBank/DDBJ databases">
        <title>Draft genome of the lignicolous fungus Coniochaeta pulveracea.</title>
        <authorList>
            <person name="Borstlap C.J."/>
            <person name="De Witt R.N."/>
            <person name="Botha A."/>
            <person name="Volschenk H."/>
        </authorList>
    </citation>
    <scope>NUCLEOTIDE SEQUENCE [LARGE SCALE GENOMIC DNA]</scope>
    <source>
        <strain evidence="6 7">CAB683</strain>
    </source>
</reference>
<evidence type="ECO:0000256" key="1">
    <source>
        <dbReference type="ARBA" id="ARBA00023016"/>
    </source>
</evidence>
<dbReference type="Proteomes" id="UP000275385">
    <property type="component" value="Unassembled WGS sequence"/>
</dbReference>
<feature type="compositionally biased region" description="Low complexity" evidence="4">
    <location>
        <begin position="211"/>
        <end position="222"/>
    </location>
</feature>